<keyword evidence="3" id="KW-1185">Reference proteome</keyword>
<reference evidence="2 3" key="1">
    <citation type="submission" date="2016-10" db="EMBL/GenBank/DDBJ databases">
        <authorList>
            <person name="de Groot N.N."/>
        </authorList>
    </citation>
    <scope>NUCLEOTIDE SEQUENCE [LARGE SCALE GENOMIC DNA]</scope>
    <source>
        <strain evidence="2 3">CGMCC 4.1877</strain>
    </source>
</reference>
<evidence type="ECO:0000313" key="3">
    <source>
        <dbReference type="Proteomes" id="UP000199614"/>
    </source>
</evidence>
<dbReference type="AlphaFoldDB" id="A0A1I4WWH5"/>
<feature type="compositionally biased region" description="Basic and acidic residues" evidence="1">
    <location>
        <begin position="9"/>
        <end position="27"/>
    </location>
</feature>
<evidence type="ECO:0000313" key="2">
    <source>
        <dbReference type="EMBL" id="SFN17837.1"/>
    </source>
</evidence>
<accession>A0A1I4WWH5</accession>
<proteinExistence type="predicted"/>
<gene>
    <name evidence="2" type="ORF">SAMN05216207_1009143</name>
</gene>
<name>A0A1I4WWH5_PSUAM</name>
<protein>
    <submittedName>
        <fullName evidence="2">Uncharacterized protein</fullName>
    </submittedName>
</protein>
<sequence>MIPRNRRSGAHDEHTGVLPPTDRHDEYATDPGNLNR</sequence>
<dbReference type="Proteomes" id="UP000199614">
    <property type="component" value="Unassembled WGS sequence"/>
</dbReference>
<feature type="region of interest" description="Disordered" evidence="1">
    <location>
        <begin position="1"/>
        <end position="36"/>
    </location>
</feature>
<dbReference type="EMBL" id="FOUY01000009">
    <property type="protein sequence ID" value="SFN17837.1"/>
    <property type="molecule type" value="Genomic_DNA"/>
</dbReference>
<organism evidence="2 3">
    <name type="scientific">Pseudonocardia ammonioxydans</name>
    <dbReference type="NCBI Taxonomy" id="260086"/>
    <lineage>
        <taxon>Bacteria</taxon>
        <taxon>Bacillati</taxon>
        <taxon>Actinomycetota</taxon>
        <taxon>Actinomycetes</taxon>
        <taxon>Pseudonocardiales</taxon>
        <taxon>Pseudonocardiaceae</taxon>
        <taxon>Pseudonocardia</taxon>
    </lineage>
</organism>
<evidence type="ECO:0000256" key="1">
    <source>
        <dbReference type="SAM" id="MobiDB-lite"/>
    </source>
</evidence>